<dbReference type="InterPro" id="IPR001750">
    <property type="entry name" value="ND/Mrp_TM"/>
</dbReference>
<evidence type="ECO:0000256" key="8">
    <source>
        <dbReference type="ARBA" id="ARBA00031028"/>
    </source>
</evidence>
<feature type="transmembrane region" description="Helical" evidence="10">
    <location>
        <begin position="305"/>
        <end position="326"/>
    </location>
</feature>
<feature type="transmembrane region" description="Helical" evidence="10">
    <location>
        <begin position="406"/>
        <end position="432"/>
    </location>
</feature>
<evidence type="ECO:0000256" key="1">
    <source>
        <dbReference type="ARBA" id="ARBA00004141"/>
    </source>
</evidence>
<evidence type="ECO:0000256" key="4">
    <source>
        <dbReference type="ARBA" id="ARBA00021008"/>
    </source>
</evidence>
<dbReference type="GeneID" id="31078066"/>
<keyword evidence="11" id="KW-0732">Signal</keyword>
<keyword evidence="7 10" id="KW-0472">Membrane</keyword>
<dbReference type="PANTHER" id="PTHR22773">
    <property type="entry name" value="NADH DEHYDROGENASE"/>
    <property type="match status" value="1"/>
</dbReference>
<evidence type="ECO:0000256" key="5">
    <source>
        <dbReference type="ARBA" id="ARBA00022692"/>
    </source>
</evidence>
<keyword evidence="13" id="KW-0496">Mitochondrion</keyword>
<feature type="signal peptide" evidence="11">
    <location>
        <begin position="1"/>
        <end position="16"/>
    </location>
</feature>
<evidence type="ECO:0000259" key="12">
    <source>
        <dbReference type="Pfam" id="PF00361"/>
    </source>
</evidence>
<keyword evidence="5 10" id="KW-0812">Transmembrane</keyword>
<dbReference type="EMBL" id="KT380883">
    <property type="protein sequence ID" value="AMX22104.1"/>
    <property type="molecule type" value="Genomic_DNA"/>
</dbReference>
<comment type="catalytic activity">
    <reaction evidence="9">
        <text>a ubiquinone + NADH + 5 H(+)(in) = a ubiquinol + NAD(+) + 4 H(+)(out)</text>
        <dbReference type="Rhea" id="RHEA:29091"/>
        <dbReference type="Rhea" id="RHEA-COMP:9565"/>
        <dbReference type="Rhea" id="RHEA-COMP:9566"/>
        <dbReference type="ChEBI" id="CHEBI:15378"/>
        <dbReference type="ChEBI" id="CHEBI:16389"/>
        <dbReference type="ChEBI" id="CHEBI:17976"/>
        <dbReference type="ChEBI" id="CHEBI:57540"/>
        <dbReference type="ChEBI" id="CHEBI:57945"/>
        <dbReference type="EC" id="7.1.1.2"/>
    </reaction>
</comment>
<evidence type="ECO:0000256" key="10">
    <source>
        <dbReference type="SAM" id="Phobius"/>
    </source>
</evidence>
<reference evidence="13" key="1">
    <citation type="journal article" date="2016" name="PLoS ONE">
        <title>Intron Derived Size Polymorphism in the Mitochondrial Genomes of Closely Related Chrysoporthe Species.</title>
        <authorList>
            <person name="Kanzi A.M."/>
            <person name="Wingfield B.D."/>
            <person name="Steenkamp E.T."/>
            <person name="Naidoo S."/>
            <person name="van der Merwe N.A."/>
        </authorList>
    </citation>
    <scope>NUCLEOTIDE SEQUENCE</scope>
</reference>
<accession>A0A191MWX3</accession>
<feature type="transmembrane region" description="Helical" evidence="10">
    <location>
        <begin position="237"/>
        <end position="260"/>
    </location>
</feature>
<feature type="transmembrane region" description="Helical" evidence="10">
    <location>
        <begin position="67"/>
        <end position="86"/>
    </location>
</feature>
<dbReference type="RefSeq" id="YP_009262029.1">
    <property type="nucleotide sequence ID" value="NC_030522.1"/>
</dbReference>
<dbReference type="GO" id="GO:0016020">
    <property type="term" value="C:membrane"/>
    <property type="evidence" value="ECO:0007669"/>
    <property type="project" value="UniProtKB-SubCell"/>
</dbReference>
<feature type="transmembrane region" description="Helical" evidence="10">
    <location>
        <begin position="444"/>
        <end position="467"/>
    </location>
</feature>
<name>A0A191MWX3_9PEZI</name>
<dbReference type="AlphaFoldDB" id="A0A191MWX3"/>
<feature type="transmembrane region" description="Helical" evidence="10">
    <location>
        <begin position="378"/>
        <end position="397"/>
    </location>
</feature>
<dbReference type="GO" id="GO:0008137">
    <property type="term" value="F:NADH dehydrogenase (ubiquinone) activity"/>
    <property type="evidence" value="ECO:0007669"/>
    <property type="project" value="UniProtKB-EC"/>
</dbReference>
<organism evidence="13">
    <name type="scientific">Chrysoporthe austroafricana</name>
    <dbReference type="NCBI Taxonomy" id="354353"/>
    <lineage>
        <taxon>Eukaryota</taxon>
        <taxon>Fungi</taxon>
        <taxon>Dikarya</taxon>
        <taxon>Ascomycota</taxon>
        <taxon>Pezizomycotina</taxon>
        <taxon>Sordariomycetes</taxon>
        <taxon>Sordariomycetidae</taxon>
        <taxon>Diaporthales</taxon>
        <taxon>Cryphonectriaceae</taxon>
        <taxon>Cryphonectria-Endothia species complex</taxon>
        <taxon>Chrysoporthe</taxon>
    </lineage>
</organism>
<feature type="domain" description="NADH:quinone oxidoreductase/Mrp antiporter transmembrane" evidence="12">
    <location>
        <begin position="144"/>
        <end position="299"/>
    </location>
</feature>
<feature type="transmembrane region" description="Helical" evidence="10">
    <location>
        <begin position="474"/>
        <end position="495"/>
    </location>
</feature>
<evidence type="ECO:0000313" key="13">
    <source>
        <dbReference type="EMBL" id="AMX22104.1"/>
    </source>
</evidence>
<evidence type="ECO:0000256" key="6">
    <source>
        <dbReference type="ARBA" id="ARBA00022989"/>
    </source>
</evidence>
<keyword evidence="6 10" id="KW-1133">Transmembrane helix</keyword>
<comment type="subcellular location">
    <subcellularLocation>
        <location evidence="1">Membrane</location>
        <topology evidence="1">Multi-pass membrane protein</topology>
    </subcellularLocation>
</comment>
<evidence type="ECO:0000256" key="7">
    <source>
        <dbReference type="ARBA" id="ARBA00023136"/>
    </source>
</evidence>
<keyword evidence="13" id="KW-0560">Oxidoreductase</keyword>
<evidence type="ECO:0000256" key="2">
    <source>
        <dbReference type="ARBA" id="ARBA00007012"/>
    </source>
</evidence>
<geneLocation type="mitochondrion" evidence="13"/>
<evidence type="ECO:0000256" key="11">
    <source>
        <dbReference type="SAM" id="SignalP"/>
    </source>
</evidence>
<dbReference type="GO" id="GO:0016491">
    <property type="term" value="F:oxidoreductase activity"/>
    <property type="evidence" value="ECO:0007669"/>
    <property type="project" value="UniProtKB-KW"/>
</dbReference>
<feature type="chain" id="PRO_5008247474" description="NADH-ubiquinone oxidoreductase chain 2" evidence="11">
    <location>
        <begin position="17"/>
        <end position="905"/>
    </location>
</feature>
<protein>
    <recommendedName>
        <fullName evidence="4">NADH-ubiquinone oxidoreductase chain 2</fullName>
        <ecNumber evidence="3">7.1.1.2</ecNumber>
    </recommendedName>
    <alternativeName>
        <fullName evidence="8">NADH dehydrogenase subunit 2</fullName>
    </alternativeName>
</protein>
<feature type="transmembrane region" description="Helical" evidence="10">
    <location>
        <begin position="272"/>
        <end position="293"/>
    </location>
</feature>
<feature type="transmembrane region" description="Helical" evidence="10">
    <location>
        <begin position="146"/>
        <end position="166"/>
    </location>
</feature>
<feature type="transmembrane region" description="Helical" evidence="10">
    <location>
        <begin position="178"/>
        <end position="200"/>
    </location>
</feature>
<sequence>MLLLSTLFLLISNAVSLRRDMAILYNRIAIIALLYAILQSLVNFFTLNNGGIGLHGGLFHVTTITEVFHIFLYFISILILILTSFYPRKVWVYEYSSLKDIFMNKFLYYRTKIINKKGKHLKIIEYPLILLFIINEAVFLMSTNDFISIFLSIELQSYGLYLLSTIYRNSELSTTGGLMYFLLDGLSSCFILLGISLLYANLGTTNLDSLYVITSISDLNNVELTKGFMSYLYNDDYINFSLLIFSIGFLFKVSAAPFHFWSPDVYNVIPRIIVILVTIFSIFYLILITWLYLLDYIIVLPTYLFSLKQEILLSLMTIFFVHNWYFNKEVALNSFNINNYLLLSNRSNFLIILYFFFIMLIFYPFINCIITGDIINYILHLNTIDILLLIISSFYLIRGYLLFKAYVLTIILDYIIFICNIIVLGIIIYIYLYLIFDISFETSFYLVIKLFTYRWWLMVIVSLIFILTDQTLPIFRTFVIVSINMVFTNIFIIILSSTCNIDILFAILNLTTIVYHIHLGGNPQYIDAINLVNKVINKGSPLLPSVVKIYIWDILFENKKEYNNNQLNKNFANIFGIFFYIVDNYNSYPKLLYRFQPNSLSLIVECKTIAEIRWNKIWSSPIMEKLFLFNWNNKRLGGGSRVYGSGIPLIFPPEPIFGPEESFGEFLARCKAEQSMSERFLNLFDKPDNEQILDFLDKPINYNKKALLIQFSSLYIEDDSIDTFFFKKPDAPTILEVISFNKVKFNYYPNISLYTKLGVYSDKDSMMQAVNSFGGNNSHWVGGKIGGRNSNTWEAYIFKENRIMPTYDSILNIGEYNLFIDGENLVQPESEQFKLSYQPANPLHENCPLYFEFGNGIYCKLPFNSPDFSDLHNSDFNTHLWDPLNVEGTPHFFSTFSYNKDNIYC</sequence>
<comment type="similarity">
    <text evidence="2">Belongs to the complex I subunit 2 family.</text>
</comment>
<proteinExistence type="inferred from homology"/>
<feature type="transmembrane region" description="Helical" evidence="10">
    <location>
        <begin position="24"/>
        <end position="46"/>
    </location>
</feature>
<feature type="transmembrane region" description="Helical" evidence="10">
    <location>
        <begin position="347"/>
        <end position="366"/>
    </location>
</feature>
<evidence type="ECO:0000256" key="3">
    <source>
        <dbReference type="ARBA" id="ARBA00012944"/>
    </source>
</evidence>
<dbReference type="EC" id="7.1.1.2" evidence="3"/>
<feature type="transmembrane region" description="Helical" evidence="10">
    <location>
        <begin position="123"/>
        <end position="140"/>
    </location>
</feature>
<dbReference type="Pfam" id="PF00361">
    <property type="entry name" value="Proton_antipo_M"/>
    <property type="match status" value="1"/>
</dbReference>
<evidence type="ECO:0000256" key="9">
    <source>
        <dbReference type="ARBA" id="ARBA00049551"/>
    </source>
</evidence>
<gene>
    <name evidence="13" type="primary">nad2</name>
</gene>